<evidence type="ECO:0000256" key="2">
    <source>
        <dbReference type="ARBA" id="ARBA00022723"/>
    </source>
</evidence>
<feature type="chain" id="PRO_5020434550" evidence="9">
    <location>
        <begin position="28"/>
        <end position="277"/>
    </location>
</feature>
<dbReference type="Pfam" id="PF03411">
    <property type="entry name" value="Peptidase_M74"/>
    <property type="match status" value="1"/>
</dbReference>
<dbReference type="RefSeq" id="WP_132229109.1">
    <property type="nucleotide sequence ID" value="NZ_NRRH01000026.1"/>
</dbReference>
<proteinExistence type="predicted"/>
<sequence>MSPLCSRPLRPLLLLSLSLGWGAVAVANPWPGVERPSAGPAQVIGAPANGCLAGAVALPASGVGYLDVRRWRGRYYGHPRLLALIEALGRAQQARDERLVMVGDLSQPRGGRMSGGHRSHQHGLDVDLWLTLAASPTDARALLDEGDPPSLVGGDRVNGRWGEDARFLIEWAARRPEVDRLFVNPAIKRALCDATGGAGDWLRKVRPWWGHDAHTHVRLACPEDSPTCEPQSPIPAGPGCGAELDWWFSAEARSPGGGGRAVEPTPPAACARLLRAP</sequence>
<dbReference type="GO" id="GO:0046872">
    <property type="term" value="F:metal ion binding"/>
    <property type="evidence" value="ECO:0007669"/>
    <property type="project" value="UniProtKB-KW"/>
</dbReference>
<keyword evidence="3 9" id="KW-0732">Signal</keyword>
<organism evidence="10 11">
    <name type="scientific">Marichromatium gracile</name>
    <name type="common">Chromatium gracile</name>
    <dbReference type="NCBI Taxonomy" id="1048"/>
    <lineage>
        <taxon>Bacteria</taxon>
        <taxon>Pseudomonadati</taxon>
        <taxon>Pseudomonadota</taxon>
        <taxon>Gammaproteobacteria</taxon>
        <taxon>Chromatiales</taxon>
        <taxon>Chromatiaceae</taxon>
        <taxon>Marichromatium</taxon>
    </lineage>
</organism>
<keyword evidence="6" id="KW-0862">Zinc</keyword>
<dbReference type="InterPro" id="IPR009045">
    <property type="entry name" value="Zn_M74/Hedgehog-like"/>
</dbReference>
<keyword evidence="2" id="KW-0479">Metal-binding</keyword>
<feature type="signal peptide" evidence="9">
    <location>
        <begin position="1"/>
        <end position="27"/>
    </location>
</feature>
<evidence type="ECO:0000256" key="4">
    <source>
        <dbReference type="ARBA" id="ARBA00022764"/>
    </source>
</evidence>
<name>A0A4R4AEJ5_MARGR</name>
<dbReference type="AlphaFoldDB" id="A0A4R4AEJ5"/>
<dbReference type="Proteomes" id="UP000295247">
    <property type="component" value="Unassembled WGS sequence"/>
</dbReference>
<comment type="caution">
    <text evidence="10">The sequence shown here is derived from an EMBL/GenBank/DDBJ whole genome shotgun (WGS) entry which is preliminary data.</text>
</comment>
<reference evidence="10 11" key="1">
    <citation type="submission" date="2019-03" db="EMBL/GenBank/DDBJ databases">
        <title>Genomic Encyclopedia of Type Strains, Phase IV (KMG-IV): sequencing the most valuable type-strain genomes for metagenomic binning, comparative biology and taxonomic classification.</title>
        <authorList>
            <person name="Goeker M."/>
        </authorList>
    </citation>
    <scope>NUCLEOTIDE SEQUENCE [LARGE SCALE GENOMIC DNA]</scope>
    <source>
        <strain evidence="10 11">DSM 203</strain>
    </source>
</reference>
<keyword evidence="1" id="KW-0645">Protease</keyword>
<dbReference type="SUPFAM" id="SSF55166">
    <property type="entry name" value="Hedgehog/DD-peptidase"/>
    <property type="match status" value="1"/>
</dbReference>
<evidence type="ECO:0000313" key="11">
    <source>
        <dbReference type="Proteomes" id="UP000295247"/>
    </source>
</evidence>
<accession>A0A4R4AEJ5</accession>
<feature type="disulfide bond" evidence="8">
    <location>
        <begin position="192"/>
        <end position="240"/>
    </location>
</feature>
<evidence type="ECO:0000313" key="10">
    <source>
        <dbReference type="EMBL" id="TCW37066.1"/>
    </source>
</evidence>
<dbReference type="InterPro" id="IPR005073">
    <property type="entry name" value="Peptidase_M74"/>
</dbReference>
<evidence type="ECO:0000256" key="8">
    <source>
        <dbReference type="PIRSR" id="PIRSR018455-2"/>
    </source>
</evidence>
<dbReference type="GO" id="GO:0008237">
    <property type="term" value="F:metallopeptidase activity"/>
    <property type="evidence" value="ECO:0007669"/>
    <property type="project" value="UniProtKB-KW"/>
</dbReference>
<evidence type="ECO:0000256" key="7">
    <source>
        <dbReference type="ARBA" id="ARBA00023049"/>
    </source>
</evidence>
<dbReference type="PIRSF" id="PIRSF018455">
    <property type="entry name" value="MepA"/>
    <property type="match status" value="1"/>
</dbReference>
<dbReference type="GO" id="GO:0006508">
    <property type="term" value="P:proteolysis"/>
    <property type="evidence" value="ECO:0007669"/>
    <property type="project" value="UniProtKB-KW"/>
</dbReference>
<keyword evidence="4" id="KW-0574">Periplasm</keyword>
<evidence type="ECO:0000256" key="3">
    <source>
        <dbReference type="ARBA" id="ARBA00022729"/>
    </source>
</evidence>
<dbReference type="NCBIfam" id="NF006947">
    <property type="entry name" value="PRK09429.1"/>
    <property type="match status" value="1"/>
</dbReference>
<dbReference type="Gene3D" id="3.30.1380.10">
    <property type="match status" value="1"/>
</dbReference>
<dbReference type="GO" id="GO:0004252">
    <property type="term" value="F:serine-type endopeptidase activity"/>
    <property type="evidence" value="ECO:0007669"/>
    <property type="project" value="InterPro"/>
</dbReference>
<dbReference type="EMBL" id="SMDC01000003">
    <property type="protein sequence ID" value="TCW37066.1"/>
    <property type="molecule type" value="Genomic_DNA"/>
</dbReference>
<keyword evidence="7" id="KW-0482">Metalloprotease</keyword>
<evidence type="ECO:0000256" key="6">
    <source>
        <dbReference type="ARBA" id="ARBA00022833"/>
    </source>
</evidence>
<dbReference type="GO" id="GO:0030288">
    <property type="term" value="C:outer membrane-bounded periplasmic space"/>
    <property type="evidence" value="ECO:0007669"/>
    <property type="project" value="InterPro"/>
</dbReference>
<evidence type="ECO:0000256" key="5">
    <source>
        <dbReference type="ARBA" id="ARBA00022801"/>
    </source>
</evidence>
<keyword evidence="8" id="KW-1015">Disulfide bond</keyword>
<keyword evidence="5" id="KW-0378">Hydrolase</keyword>
<evidence type="ECO:0000256" key="1">
    <source>
        <dbReference type="ARBA" id="ARBA00022670"/>
    </source>
</evidence>
<feature type="disulfide bond" evidence="8">
    <location>
        <begin position="51"/>
        <end position="270"/>
    </location>
</feature>
<protein>
    <submittedName>
        <fullName evidence="10">Penicillin-insensitive murein endopeptidase</fullName>
    </submittedName>
</protein>
<evidence type="ECO:0000256" key="9">
    <source>
        <dbReference type="SAM" id="SignalP"/>
    </source>
</evidence>
<feature type="disulfide bond" evidence="8">
    <location>
        <begin position="221"/>
        <end position="228"/>
    </location>
</feature>
<gene>
    <name evidence="10" type="ORF">EDC29_103263</name>
</gene>